<keyword evidence="3" id="KW-0560">Oxidoreductase</keyword>
<evidence type="ECO:0000313" key="4">
    <source>
        <dbReference type="Proteomes" id="UP000269573"/>
    </source>
</evidence>
<protein>
    <submittedName>
        <fullName evidence="3">Protocatechuate 3,4-dioxygenase</fullName>
    </submittedName>
</protein>
<dbReference type="InterPro" id="IPR004183">
    <property type="entry name" value="Xdiol_dOase_suB"/>
</dbReference>
<name>A0A3M8CXF1_9BACL</name>
<evidence type="ECO:0000259" key="2">
    <source>
        <dbReference type="Pfam" id="PF02900"/>
    </source>
</evidence>
<dbReference type="AlphaFoldDB" id="A0A3M8CXF1"/>
<organism evidence="3 4">
    <name type="scientific">Brevibacillus nitrificans</name>
    <dbReference type="NCBI Taxonomy" id="651560"/>
    <lineage>
        <taxon>Bacteria</taxon>
        <taxon>Bacillati</taxon>
        <taxon>Bacillota</taxon>
        <taxon>Bacilli</taxon>
        <taxon>Bacillales</taxon>
        <taxon>Paenibacillaceae</taxon>
        <taxon>Brevibacillus</taxon>
    </lineage>
</organism>
<proteinExistence type="predicted"/>
<dbReference type="EMBL" id="RHHU01000017">
    <property type="protein sequence ID" value="RNB80516.1"/>
    <property type="molecule type" value="Genomic_DNA"/>
</dbReference>
<keyword evidence="4" id="KW-1185">Reference proteome</keyword>
<dbReference type="GO" id="GO:0016702">
    <property type="term" value="F:oxidoreductase activity, acting on single donors with incorporation of molecular oxygen, incorporation of two atoms of oxygen"/>
    <property type="evidence" value="ECO:0007669"/>
    <property type="project" value="UniProtKB-ARBA"/>
</dbReference>
<dbReference type="Pfam" id="PF02900">
    <property type="entry name" value="LigB"/>
    <property type="match status" value="1"/>
</dbReference>
<feature type="domain" description="Extradiol ring-cleavage dioxygenase class III enzyme subunit B" evidence="2">
    <location>
        <begin position="65"/>
        <end position="317"/>
    </location>
</feature>
<sequence>MAKIVFGVATSHSPQLSTPVDKQHLHAERDKGKKRTHYRGGFYSYDELVEMNKHRNLLPEVTEEKWQENFNQWEQRIVEVQEQLLAAKPDIAIVIGDDQWEIFQDDGMPAFSIFWGENIEVIPKEKLMPSMEPSRWANFGERREAYACHPELGKHIIEKTIAAGFDVAQLTRQAEGRGIGHSFIFTRRRIMKEEMQIPMVPVMINTYFPPNQPTVGRCYAFGKALKQAIESWDSDLRVAVIASGGMSHFVVDEELDRLLLKALQTKDEQLLAAIREDHLHEGTSEVRNWIVAAGALEHLNMEVIDYIPAYRTVAGTGCGMGFASWK</sequence>
<feature type="compositionally biased region" description="Basic and acidic residues" evidence="1">
    <location>
        <begin position="21"/>
        <end position="31"/>
    </location>
</feature>
<evidence type="ECO:0000313" key="3">
    <source>
        <dbReference type="EMBL" id="RNB80516.1"/>
    </source>
</evidence>
<dbReference type="SUPFAM" id="SSF53213">
    <property type="entry name" value="LigB-like"/>
    <property type="match status" value="1"/>
</dbReference>
<reference evidence="3 4" key="1">
    <citation type="submission" date="2018-10" db="EMBL/GenBank/DDBJ databases">
        <title>Phylogenomics of Brevibacillus.</title>
        <authorList>
            <person name="Dunlap C."/>
        </authorList>
    </citation>
    <scope>NUCLEOTIDE SEQUENCE [LARGE SCALE GENOMIC DNA]</scope>
    <source>
        <strain evidence="3 4">JCM 15774</strain>
    </source>
</reference>
<accession>A0A3M8CXF1</accession>
<dbReference type="GO" id="GO:0008198">
    <property type="term" value="F:ferrous iron binding"/>
    <property type="evidence" value="ECO:0007669"/>
    <property type="project" value="InterPro"/>
</dbReference>
<evidence type="ECO:0000256" key="1">
    <source>
        <dbReference type="SAM" id="MobiDB-lite"/>
    </source>
</evidence>
<feature type="compositionally biased region" description="Polar residues" evidence="1">
    <location>
        <begin position="10"/>
        <end position="20"/>
    </location>
</feature>
<gene>
    <name evidence="3" type="ORF">EDM59_24625</name>
</gene>
<feature type="region of interest" description="Disordered" evidence="1">
    <location>
        <begin position="8"/>
        <end position="33"/>
    </location>
</feature>
<dbReference type="Proteomes" id="UP000269573">
    <property type="component" value="Unassembled WGS sequence"/>
</dbReference>
<dbReference type="RefSeq" id="WP_122926027.1">
    <property type="nucleotide sequence ID" value="NZ_RHHU01000017.1"/>
</dbReference>
<keyword evidence="3" id="KW-0223">Dioxygenase</keyword>
<comment type="caution">
    <text evidence="3">The sequence shown here is derived from an EMBL/GenBank/DDBJ whole genome shotgun (WGS) entry which is preliminary data.</text>
</comment>
<dbReference type="Gene3D" id="3.40.830.10">
    <property type="entry name" value="LigB-like"/>
    <property type="match status" value="1"/>
</dbReference>